<name>A0ABS0NZC2_9BRAD</name>
<dbReference type="PANTHER" id="PTHR33866:SF2">
    <property type="entry name" value="S-ADENOSYLMETHIONINE DECARBOXYLASE PROENZYME"/>
    <property type="match status" value="1"/>
</dbReference>
<evidence type="ECO:0000256" key="2">
    <source>
        <dbReference type="ARBA" id="ARBA00022793"/>
    </source>
</evidence>
<dbReference type="InterPro" id="IPR042286">
    <property type="entry name" value="AdoMetDC_C"/>
</dbReference>
<sequence length="138" mass="14653">MIIDNEQEVPPALATGATHMLIELWGAKNLDDPDLAEDAIRKAIDAASATLLHLHVHKFCPGDGVSAIALLAESHMTLHTWPERSYAAVDVFVCGDSNPASAVPVLVEAFQPERSDVRSFRRGVSSSEPVGAGSRPSG</sequence>
<dbReference type="InterPro" id="IPR003826">
    <property type="entry name" value="AdoMetDC_fam_prok"/>
</dbReference>
<feature type="region of interest" description="Disordered" evidence="11">
    <location>
        <begin position="118"/>
        <end position="138"/>
    </location>
</feature>
<keyword evidence="3 10" id="KW-0068">Autocatalytic cleavage</keyword>
<evidence type="ECO:0000256" key="1">
    <source>
        <dbReference type="ARBA" id="ARBA00022691"/>
    </source>
</evidence>
<dbReference type="SUPFAM" id="SSF56276">
    <property type="entry name" value="S-adenosylmethionine decarboxylase"/>
    <property type="match status" value="1"/>
</dbReference>
<proteinExistence type="inferred from homology"/>
<evidence type="ECO:0000313" key="12">
    <source>
        <dbReference type="EMBL" id="MBH5386358.1"/>
    </source>
</evidence>
<gene>
    <name evidence="12" type="primary">speD</name>
    <name evidence="10" type="synonym">speH</name>
    <name evidence="12" type="ORF">H1B27_08675</name>
</gene>
<dbReference type="InterPro" id="IPR042284">
    <property type="entry name" value="AdoMetDC_N"/>
</dbReference>
<feature type="active site" description="Proton donor; for catalytic activity" evidence="10">
    <location>
        <position position="94"/>
    </location>
</feature>
<dbReference type="InterPro" id="IPR016067">
    <property type="entry name" value="S-AdoMet_deCO2ase_core"/>
</dbReference>
<dbReference type="HAMAP" id="MF_00464">
    <property type="entry name" value="AdoMetDC_1"/>
    <property type="match status" value="1"/>
</dbReference>
<comment type="subunit">
    <text evidence="10">Heterotetramer of two alpha and two beta chains arranged as a dimer of alpha/beta heterodimers.</text>
</comment>
<evidence type="ECO:0000256" key="5">
    <source>
        <dbReference type="ARBA" id="ARBA00023115"/>
    </source>
</evidence>
<accession>A0ABS0NZC2</accession>
<evidence type="ECO:0000256" key="3">
    <source>
        <dbReference type="ARBA" id="ARBA00022813"/>
    </source>
</evidence>
<comment type="cofactor">
    <cofactor evidence="10">
        <name>pyruvate</name>
        <dbReference type="ChEBI" id="CHEBI:15361"/>
    </cofactor>
    <text evidence="10">Binds 1 pyruvoyl group covalently per subunit.</text>
</comment>
<dbReference type="Proteomes" id="UP001194539">
    <property type="component" value="Unassembled WGS sequence"/>
</dbReference>
<keyword evidence="4 10" id="KW-0745">Spermidine biosynthesis</keyword>
<evidence type="ECO:0000256" key="10">
    <source>
        <dbReference type="HAMAP-Rule" id="MF_00464"/>
    </source>
</evidence>
<keyword evidence="5 10" id="KW-0620">Polyamine biosynthesis</keyword>
<protein>
    <recommendedName>
        <fullName evidence="10">S-adenosylmethionine decarboxylase proenzyme</fullName>
        <shortName evidence="10">AdoMetDC</shortName>
        <shortName evidence="10">SAMDC</shortName>
        <ecNumber evidence="10">4.1.1.50</ecNumber>
    </recommendedName>
    <component>
        <recommendedName>
            <fullName evidence="10">S-adenosylmethionine decarboxylase beta chain</fullName>
        </recommendedName>
    </component>
    <component>
        <recommendedName>
            <fullName evidence="10">S-adenosylmethionine decarboxylase alpha chain</fullName>
        </recommendedName>
    </component>
</protein>
<feature type="chain" id="PRO_5044921331" description="S-adenosylmethionine decarboxylase alpha chain" evidence="10">
    <location>
        <begin position="74"/>
        <end position="138"/>
    </location>
</feature>
<comment type="PTM">
    <text evidence="10">Is synthesized initially as an inactive proenzyme. Formation of the active enzyme involves a self-maturation process in which the active site pyruvoyl group is generated from an internal serine residue via an autocatalytic post-translational modification. Two non-identical subunits are generated from the proenzyme in this reaction, and the pyruvate is formed at the N-terminus of the alpha chain, which is derived from the carboxyl end of the proenzyme. The post-translation cleavage follows an unusual pathway, termed non-hydrolytic serinolysis, in which the side chain hydroxyl group of the serine supplies its oxygen atom to form the C-terminus of the beta chain, while the remainder of the serine residue undergoes an oxidative deamination to produce ammonia and the pyruvoyl group blocking the N-terminus of the alpha chain.</text>
</comment>
<keyword evidence="8 10" id="KW-0704">Schiff base</keyword>
<comment type="catalytic activity">
    <reaction evidence="10">
        <text>S-adenosyl-L-methionine + H(+) = S-adenosyl 3-(methylsulfanyl)propylamine + CO2</text>
        <dbReference type="Rhea" id="RHEA:15981"/>
        <dbReference type="ChEBI" id="CHEBI:15378"/>
        <dbReference type="ChEBI" id="CHEBI:16526"/>
        <dbReference type="ChEBI" id="CHEBI:57443"/>
        <dbReference type="ChEBI" id="CHEBI:59789"/>
        <dbReference type="EC" id="4.1.1.50"/>
    </reaction>
</comment>
<dbReference type="GO" id="GO:0004014">
    <property type="term" value="F:adenosylmethionine decarboxylase activity"/>
    <property type="evidence" value="ECO:0007669"/>
    <property type="project" value="UniProtKB-EC"/>
</dbReference>
<keyword evidence="7 10" id="KW-0456">Lyase</keyword>
<feature type="chain" id="PRO_5044921330" description="S-adenosylmethionine decarboxylase beta chain" evidence="10">
    <location>
        <begin position="1"/>
        <end position="73"/>
    </location>
</feature>
<evidence type="ECO:0000256" key="11">
    <source>
        <dbReference type="SAM" id="MobiDB-lite"/>
    </source>
</evidence>
<comment type="caution">
    <text evidence="12">The sequence shown here is derived from an EMBL/GenBank/DDBJ whole genome shotgun (WGS) entry which is preliminary data.</text>
</comment>
<dbReference type="Gene3D" id="3.30.360.110">
    <property type="entry name" value="S-adenosylmethionine decarboxylase domain"/>
    <property type="match status" value="1"/>
</dbReference>
<dbReference type="Pfam" id="PF02675">
    <property type="entry name" value="AdoMet_dc"/>
    <property type="match status" value="1"/>
</dbReference>
<feature type="active site" description="Proton acceptor; for processing activity" evidence="10">
    <location>
        <position position="79"/>
    </location>
</feature>
<evidence type="ECO:0000256" key="4">
    <source>
        <dbReference type="ARBA" id="ARBA00023066"/>
    </source>
</evidence>
<keyword evidence="1 10" id="KW-0949">S-adenosyl-L-methionine</keyword>
<keyword evidence="2 10" id="KW-0210">Decarboxylase</keyword>
<keyword evidence="6 10" id="KW-0865">Zymogen</keyword>
<evidence type="ECO:0000256" key="7">
    <source>
        <dbReference type="ARBA" id="ARBA00023239"/>
    </source>
</evidence>
<feature type="site" description="Cleavage (non-hydrolytic); by autolysis" evidence="10">
    <location>
        <begin position="73"/>
        <end position="74"/>
    </location>
</feature>
<feature type="modified residue" description="Pyruvic acid (Ser); by autocatalysis" evidence="10">
    <location>
        <position position="74"/>
    </location>
</feature>
<evidence type="ECO:0000256" key="9">
    <source>
        <dbReference type="ARBA" id="ARBA00023317"/>
    </source>
</evidence>
<comment type="function">
    <text evidence="10">Catalyzes the decarboxylation of S-adenosylmethionine to S-adenosylmethioninamine (dcAdoMet), the propylamine donor required for the synthesis of the polyamines spermine and spermidine from the diamine putrescine.</text>
</comment>
<dbReference type="InterPro" id="IPR017716">
    <property type="entry name" value="S-AdoMet_deCOase_pro-enz"/>
</dbReference>
<dbReference type="EC" id="4.1.1.50" evidence="10"/>
<keyword evidence="13" id="KW-1185">Reference proteome</keyword>
<reference evidence="12 13" key="1">
    <citation type="submission" date="2020-07" db="EMBL/GenBank/DDBJ databases">
        <title>Bradyrhizobium diversity isolated from nodules of indigenous legumes of Western Australia.</title>
        <authorList>
            <person name="Klepa M.S."/>
        </authorList>
    </citation>
    <scope>NUCLEOTIDE SEQUENCE [LARGE SCALE GENOMIC DNA]</scope>
    <source>
        <strain evidence="12 13">CNPSo 4019</strain>
    </source>
</reference>
<evidence type="ECO:0000256" key="8">
    <source>
        <dbReference type="ARBA" id="ARBA00023270"/>
    </source>
</evidence>
<comment type="similarity">
    <text evidence="10">Belongs to the prokaryotic AdoMetDC family. Type 1 subfamily.</text>
</comment>
<dbReference type="EMBL" id="JACEGD010000007">
    <property type="protein sequence ID" value="MBH5386358.1"/>
    <property type="molecule type" value="Genomic_DNA"/>
</dbReference>
<comment type="pathway">
    <text evidence="10">Amine and polyamine biosynthesis; S-adenosylmethioninamine biosynthesis; S-adenosylmethioninamine from S-adenosyl-L-methionine: step 1/1.</text>
</comment>
<dbReference type="NCBIfam" id="TIGR03330">
    <property type="entry name" value="SAM_DCase_Bsu"/>
    <property type="match status" value="1"/>
</dbReference>
<evidence type="ECO:0000313" key="13">
    <source>
        <dbReference type="Proteomes" id="UP001194539"/>
    </source>
</evidence>
<dbReference type="Gene3D" id="3.30.160.750">
    <property type="match status" value="1"/>
</dbReference>
<feature type="active site" description="Schiff-base intermediate with substrate; via pyruvic acid" evidence="10">
    <location>
        <position position="74"/>
    </location>
</feature>
<evidence type="ECO:0000256" key="6">
    <source>
        <dbReference type="ARBA" id="ARBA00023145"/>
    </source>
</evidence>
<organism evidence="12 13">
    <name type="scientific">Bradyrhizobium diversitatis</name>
    <dbReference type="NCBI Taxonomy" id="2755406"/>
    <lineage>
        <taxon>Bacteria</taxon>
        <taxon>Pseudomonadati</taxon>
        <taxon>Pseudomonadota</taxon>
        <taxon>Alphaproteobacteria</taxon>
        <taxon>Hyphomicrobiales</taxon>
        <taxon>Nitrobacteraceae</taxon>
        <taxon>Bradyrhizobium</taxon>
    </lineage>
</organism>
<dbReference type="PANTHER" id="PTHR33866">
    <property type="entry name" value="S-ADENOSYLMETHIONINE DECARBOXYLASE PROENZYME"/>
    <property type="match status" value="1"/>
</dbReference>
<keyword evidence="9 10" id="KW-0670">Pyruvate</keyword>
<dbReference type="RefSeq" id="WP_197965741.1">
    <property type="nucleotide sequence ID" value="NZ_JACEGD010000007.1"/>
</dbReference>